<dbReference type="EMBL" id="UOFO01000029">
    <property type="protein sequence ID" value="VAW83898.1"/>
    <property type="molecule type" value="Genomic_DNA"/>
</dbReference>
<gene>
    <name evidence="1" type="ORF">MNBD_GAMMA16-1153</name>
</gene>
<proteinExistence type="predicted"/>
<dbReference type="Gene3D" id="3.30.310.170">
    <property type="entry name" value="Outer membrane protein assembly factor BamC"/>
    <property type="match status" value="1"/>
</dbReference>
<dbReference type="Pfam" id="PF06804">
    <property type="entry name" value="Lipoprotein_18"/>
    <property type="match status" value="1"/>
</dbReference>
<sequence length="367" mass="41325">MQRNLFVILIGLLLGLNACSVVDERKAAYKDIESTAVLEIPPDLLSMEAGDELAVALAPLGGSVTLSELNQLKVKDSEAGPLQTTDVVGVTFSENLRLERDGAEQWLVAMGTPAQWWDEVILFWSLRDIEIERKDPLLGVMQTEWIKEGKTSRSSFLKKQLSKFYDSGIRDQYIVRFEAGLEEGTTEIHIIHRGMREDVVGKQKHWLPRPSENDLEIEVLKQLAIHISKDDVLAERLVGDRPMAVKLARLVESDDGVVSLRVILPFSKAWRRTGNALVQMDLNIDDFNRASGLIEMTGVMAKGKKEKSFTERLFGADEVTEEKFNLQFKEQGSEVVITMLDEETGEQHDSPDTKKFFERLALLLNQG</sequence>
<organism evidence="1">
    <name type="scientific">hydrothermal vent metagenome</name>
    <dbReference type="NCBI Taxonomy" id="652676"/>
    <lineage>
        <taxon>unclassified sequences</taxon>
        <taxon>metagenomes</taxon>
        <taxon>ecological metagenomes</taxon>
    </lineage>
</organism>
<dbReference type="AlphaFoldDB" id="A0A3B0YSQ1"/>
<evidence type="ECO:0008006" key="2">
    <source>
        <dbReference type="Google" id="ProtNLM"/>
    </source>
</evidence>
<protein>
    <recommendedName>
        <fullName evidence="2">Outer membrane protein assembly factor BamC</fullName>
    </recommendedName>
</protein>
<dbReference type="InterPro" id="IPR042268">
    <property type="entry name" value="BamC_C"/>
</dbReference>
<reference evidence="1" key="1">
    <citation type="submission" date="2018-06" db="EMBL/GenBank/DDBJ databases">
        <authorList>
            <person name="Zhirakovskaya E."/>
        </authorList>
    </citation>
    <scope>NUCLEOTIDE SEQUENCE</scope>
</reference>
<evidence type="ECO:0000313" key="1">
    <source>
        <dbReference type="EMBL" id="VAW83898.1"/>
    </source>
</evidence>
<name>A0A3B0YSQ1_9ZZZZ</name>
<accession>A0A3B0YSQ1</accession>
<dbReference type="InterPro" id="IPR010653">
    <property type="entry name" value="NlpB/DapX"/>
</dbReference>